<keyword evidence="2" id="KW-1185">Reference proteome</keyword>
<dbReference type="AlphaFoldDB" id="A0AAV4QPC7"/>
<dbReference type="Proteomes" id="UP001054945">
    <property type="component" value="Unassembled WGS sequence"/>
</dbReference>
<reference evidence="1 2" key="1">
    <citation type="submission" date="2021-06" db="EMBL/GenBank/DDBJ databases">
        <title>Caerostris extrusa draft genome.</title>
        <authorList>
            <person name="Kono N."/>
            <person name="Arakawa K."/>
        </authorList>
    </citation>
    <scope>NUCLEOTIDE SEQUENCE [LARGE SCALE GENOMIC DNA]</scope>
</reference>
<sequence length="122" mass="13962">MLLRKEFHFLDRKEVAKQSKLTADRINNEDECKTNFALLVVQRQTSGKDKPVINILEYLPILIEYSIHFSKIMHFLIRRRIIYTVKCFLKLRIPSESTLLIEGSGDSAGIIDAAAPKGVPFS</sequence>
<evidence type="ECO:0000313" key="2">
    <source>
        <dbReference type="Proteomes" id="UP001054945"/>
    </source>
</evidence>
<gene>
    <name evidence="1" type="ORF">CEXT_124851</name>
</gene>
<accession>A0AAV4QPC7</accession>
<evidence type="ECO:0000313" key="1">
    <source>
        <dbReference type="EMBL" id="GIY11077.1"/>
    </source>
</evidence>
<protein>
    <submittedName>
        <fullName evidence="1">Uncharacterized protein</fullName>
    </submittedName>
</protein>
<name>A0AAV4QPC7_CAEEX</name>
<comment type="caution">
    <text evidence="1">The sequence shown here is derived from an EMBL/GenBank/DDBJ whole genome shotgun (WGS) entry which is preliminary data.</text>
</comment>
<dbReference type="EMBL" id="BPLR01006602">
    <property type="protein sequence ID" value="GIY11077.1"/>
    <property type="molecule type" value="Genomic_DNA"/>
</dbReference>
<proteinExistence type="predicted"/>
<organism evidence="1 2">
    <name type="scientific">Caerostris extrusa</name>
    <name type="common">Bark spider</name>
    <name type="synonym">Caerostris bankana</name>
    <dbReference type="NCBI Taxonomy" id="172846"/>
    <lineage>
        <taxon>Eukaryota</taxon>
        <taxon>Metazoa</taxon>
        <taxon>Ecdysozoa</taxon>
        <taxon>Arthropoda</taxon>
        <taxon>Chelicerata</taxon>
        <taxon>Arachnida</taxon>
        <taxon>Araneae</taxon>
        <taxon>Araneomorphae</taxon>
        <taxon>Entelegynae</taxon>
        <taxon>Araneoidea</taxon>
        <taxon>Araneidae</taxon>
        <taxon>Caerostris</taxon>
    </lineage>
</organism>